<comment type="caution">
    <text evidence="3">The sequence shown here is derived from an EMBL/GenBank/DDBJ whole genome shotgun (WGS) entry which is preliminary data.</text>
</comment>
<evidence type="ECO:0000313" key="3">
    <source>
        <dbReference type="EMBL" id="TDT18502.1"/>
    </source>
</evidence>
<evidence type="ECO:0000313" key="4">
    <source>
        <dbReference type="Proteomes" id="UP000294558"/>
    </source>
</evidence>
<keyword evidence="4" id="KW-1185">Reference proteome</keyword>
<dbReference type="Proteomes" id="UP000294558">
    <property type="component" value="Unassembled WGS sequence"/>
</dbReference>
<dbReference type="Pfam" id="PF03808">
    <property type="entry name" value="Glyco_tran_WecG"/>
    <property type="match status" value="1"/>
</dbReference>
<dbReference type="OrthoDB" id="9771846at2"/>
<organism evidence="3 4">
    <name type="scientific">Ilumatobacter fluminis</name>
    <dbReference type="NCBI Taxonomy" id="467091"/>
    <lineage>
        <taxon>Bacteria</taxon>
        <taxon>Bacillati</taxon>
        <taxon>Actinomycetota</taxon>
        <taxon>Acidimicrobiia</taxon>
        <taxon>Acidimicrobiales</taxon>
        <taxon>Ilumatobacteraceae</taxon>
        <taxon>Ilumatobacter</taxon>
    </lineage>
</organism>
<dbReference type="NCBIfam" id="TIGR00696">
    <property type="entry name" value="wecG_tagA_cpsF"/>
    <property type="match status" value="1"/>
</dbReference>
<evidence type="ECO:0000256" key="2">
    <source>
        <dbReference type="ARBA" id="ARBA00022679"/>
    </source>
</evidence>
<keyword evidence="2" id="KW-0808">Transferase</keyword>
<protein>
    <submittedName>
        <fullName evidence="3">Exopolysaccharide biosynthesis WecB/TagA/CpsF family protein</fullName>
    </submittedName>
</protein>
<dbReference type="EMBL" id="SOAU01000001">
    <property type="protein sequence ID" value="TDT18502.1"/>
    <property type="molecule type" value="Genomic_DNA"/>
</dbReference>
<dbReference type="CDD" id="cd06533">
    <property type="entry name" value="Glyco_transf_WecG_TagA"/>
    <property type="match status" value="1"/>
</dbReference>
<keyword evidence="1" id="KW-0328">Glycosyltransferase</keyword>
<dbReference type="InterPro" id="IPR004629">
    <property type="entry name" value="WecG_TagA_CpsF"/>
</dbReference>
<accession>A0A4R7I4A5</accession>
<dbReference type="PANTHER" id="PTHR34136">
    <property type="match status" value="1"/>
</dbReference>
<evidence type="ECO:0000256" key="1">
    <source>
        <dbReference type="ARBA" id="ARBA00022676"/>
    </source>
</evidence>
<proteinExistence type="predicted"/>
<sequence length="274" mass="29854">MNALPTRESSARRADGPIWHGIVLQPRDLNSSLELVSAAVAARHSSHVHLCNAWTMVLACSVKDSQLKRVLQCPSAINLVDGVPLARSLAWSNRVDAAVTRGPDLFDRSVPILARQGARQMLFGGTPETLQRLRLHFAQRGVSGQSLAGYAPPFRELDATTIDEYVERMLAAGVDVVWVGLGTPKQDVLARRAAEAGIPCVCVGAAFDFAAGVVSQAPRCLRESGFEWLYRMAMEPRRLAGRYVVGNVRFVDLALRHHRALRARSASTGAGLRR</sequence>
<reference evidence="3 4" key="1">
    <citation type="submission" date="2019-03" db="EMBL/GenBank/DDBJ databases">
        <title>Sequencing the genomes of 1000 actinobacteria strains.</title>
        <authorList>
            <person name="Klenk H.-P."/>
        </authorList>
    </citation>
    <scope>NUCLEOTIDE SEQUENCE [LARGE SCALE GENOMIC DNA]</scope>
    <source>
        <strain evidence="3 4">DSM 18936</strain>
    </source>
</reference>
<dbReference type="PANTHER" id="PTHR34136:SF1">
    <property type="entry name" value="UDP-N-ACETYL-D-MANNOSAMINURONIC ACID TRANSFERASE"/>
    <property type="match status" value="1"/>
</dbReference>
<dbReference type="RefSeq" id="WP_133870713.1">
    <property type="nucleotide sequence ID" value="NZ_SOAU01000001.1"/>
</dbReference>
<dbReference type="AlphaFoldDB" id="A0A4R7I4A5"/>
<name>A0A4R7I4A5_9ACTN</name>
<gene>
    <name evidence="3" type="ORF">BDK89_4123</name>
</gene>
<dbReference type="GO" id="GO:0016758">
    <property type="term" value="F:hexosyltransferase activity"/>
    <property type="evidence" value="ECO:0007669"/>
    <property type="project" value="TreeGrafter"/>
</dbReference>